<sequence length="76" mass="9115">MLIMFELGQAERIAAKQRQRAQQRYGIQRQNFRDQANDLQLRLIRHLQKTIINNMQDLLQINDIIECNNTMQAIEF</sequence>
<comment type="caution">
    <text evidence="1">The sequence shown here is derived from an EMBL/GenBank/DDBJ whole genome shotgun (WGS) entry which is preliminary data.</text>
</comment>
<accession>A0A5J4V1X7</accession>
<evidence type="ECO:0000313" key="1">
    <source>
        <dbReference type="EMBL" id="KAA6376708.1"/>
    </source>
</evidence>
<name>A0A5J4V1X7_9EUKA</name>
<proteinExistence type="predicted"/>
<organism evidence="1 2">
    <name type="scientific">Streblomastix strix</name>
    <dbReference type="NCBI Taxonomy" id="222440"/>
    <lineage>
        <taxon>Eukaryota</taxon>
        <taxon>Metamonada</taxon>
        <taxon>Preaxostyla</taxon>
        <taxon>Oxymonadida</taxon>
        <taxon>Streblomastigidae</taxon>
        <taxon>Streblomastix</taxon>
    </lineage>
</organism>
<reference evidence="1 2" key="1">
    <citation type="submission" date="2019-03" db="EMBL/GenBank/DDBJ databases">
        <title>Single cell metagenomics reveals metabolic interactions within the superorganism composed of flagellate Streblomastix strix and complex community of Bacteroidetes bacteria on its surface.</title>
        <authorList>
            <person name="Treitli S.C."/>
            <person name="Kolisko M."/>
            <person name="Husnik F."/>
            <person name="Keeling P."/>
            <person name="Hampl V."/>
        </authorList>
    </citation>
    <scope>NUCLEOTIDE SEQUENCE [LARGE SCALE GENOMIC DNA]</scope>
    <source>
        <strain evidence="1">ST1C</strain>
    </source>
</reference>
<dbReference type="Proteomes" id="UP000324800">
    <property type="component" value="Unassembled WGS sequence"/>
</dbReference>
<evidence type="ECO:0000313" key="2">
    <source>
        <dbReference type="Proteomes" id="UP000324800"/>
    </source>
</evidence>
<gene>
    <name evidence="1" type="ORF">EZS28_027767</name>
</gene>
<dbReference type="AlphaFoldDB" id="A0A5J4V1X7"/>
<protein>
    <submittedName>
        <fullName evidence="1">Uncharacterized protein</fullName>
    </submittedName>
</protein>
<dbReference type="EMBL" id="SNRW01010344">
    <property type="protein sequence ID" value="KAA6376708.1"/>
    <property type="molecule type" value="Genomic_DNA"/>
</dbReference>